<name>A0A841FUI4_9ACTN</name>
<dbReference type="AlphaFoldDB" id="A0A841FUI4"/>
<sequence>MRPTVDAALRAALTEAGPARVRGKLDADPAMAEAWTWTPDGPSWTIATGTQLVRLDGEAITEAGQVSCDCLLTPRCLHLLAVLAVLSAGDDVVGAPEPEAVALEPEPEPEPDLTAPVRLTPRQREAADLAWRAGAALLADGAARAGTPVLDALRHVAETARKAKLPLLSTAATRVSTGLAALSSDSPAFRLPTLTADLQLLLSVASRLRGEPNGADVGAARRDYTDHGGGRFLGICAERISTGSGYAGVVTYLVDADRRIWTVADVRPGGPERVQGAYTGTATSLPSPHELCRSGAFATGLRMSADGRLGRAESAEVARVAHTPWSDPGLDPLWTEPLAEQLDRIVPVLSADPAERRAGDDLVFADVTVGELRPGALTVYSGDLPISVLAAADTRPAVGNLRRLAGHGGQRVRMVLRAHPSVPRAAFPIAVGECEELRLPKGWAGRANLTLDELPGALAHPIGSAPESGPDPLDPVARLVSRTVLSGRAALRSSALPATLATLRRHRLPTAAGLIDRLAAAANATVVRSTGESAPAAPDALASAWIACGTYEVAARQALMRRLWTVTG</sequence>
<evidence type="ECO:0000313" key="2">
    <source>
        <dbReference type="Proteomes" id="UP000548476"/>
    </source>
</evidence>
<dbReference type="RefSeq" id="WP_184790024.1">
    <property type="nucleotide sequence ID" value="NZ_BONT01000109.1"/>
</dbReference>
<comment type="caution">
    <text evidence="1">The sequence shown here is derived from an EMBL/GenBank/DDBJ whole genome shotgun (WGS) entry which is preliminary data.</text>
</comment>
<proteinExistence type="predicted"/>
<evidence type="ECO:0000313" key="1">
    <source>
        <dbReference type="EMBL" id="MBB6037212.1"/>
    </source>
</evidence>
<organism evidence="1 2">
    <name type="scientific">Phytomonospora endophytica</name>
    <dbReference type="NCBI Taxonomy" id="714109"/>
    <lineage>
        <taxon>Bacteria</taxon>
        <taxon>Bacillati</taxon>
        <taxon>Actinomycetota</taxon>
        <taxon>Actinomycetes</taxon>
        <taxon>Micromonosporales</taxon>
        <taxon>Micromonosporaceae</taxon>
        <taxon>Phytomonospora</taxon>
    </lineage>
</organism>
<dbReference type="EMBL" id="JACHGT010000011">
    <property type="protein sequence ID" value="MBB6037212.1"/>
    <property type="molecule type" value="Genomic_DNA"/>
</dbReference>
<accession>A0A841FUI4</accession>
<gene>
    <name evidence="1" type="ORF">HNR73_005085</name>
</gene>
<protein>
    <recommendedName>
        <fullName evidence="3">SWIM-type domain-containing protein</fullName>
    </recommendedName>
</protein>
<reference evidence="1 2" key="1">
    <citation type="submission" date="2020-08" db="EMBL/GenBank/DDBJ databases">
        <title>Genomic Encyclopedia of Type Strains, Phase IV (KMG-IV): sequencing the most valuable type-strain genomes for metagenomic binning, comparative biology and taxonomic classification.</title>
        <authorList>
            <person name="Goeker M."/>
        </authorList>
    </citation>
    <scope>NUCLEOTIDE SEQUENCE [LARGE SCALE GENOMIC DNA]</scope>
    <source>
        <strain evidence="1 2">YIM 65646</strain>
    </source>
</reference>
<dbReference type="Proteomes" id="UP000548476">
    <property type="component" value="Unassembled WGS sequence"/>
</dbReference>
<keyword evidence="2" id="KW-1185">Reference proteome</keyword>
<evidence type="ECO:0008006" key="3">
    <source>
        <dbReference type="Google" id="ProtNLM"/>
    </source>
</evidence>